<protein>
    <submittedName>
        <fullName evidence="14">Endothelial zinc finger protein induced by tumor necrosis factor alpha</fullName>
    </submittedName>
</protein>
<dbReference type="GO" id="GO:0005634">
    <property type="term" value="C:nucleus"/>
    <property type="evidence" value="ECO:0007669"/>
    <property type="project" value="UniProtKB-SubCell"/>
</dbReference>
<dbReference type="PROSITE" id="PS00028">
    <property type="entry name" value="ZINC_FINGER_C2H2_1"/>
    <property type="match status" value="5"/>
</dbReference>
<dbReference type="PANTHER" id="PTHR24394">
    <property type="entry name" value="ZINC FINGER PROTEIN"/>
    <property type="match status" value="1"/>
</dbReference>
<dbReference type="Gene3D" id="3.30.160.60">
    <property type="entry name" value="Classic Zinc Finger"/>
    <property type="match status" value="5"/>
</dbReference>
<feature type="region of interest" description="Disordered" evidence="12">
    <location>
        <begin position="19"/>
        <end position="48"/>
    </location>
</feature>
<comment type="subcellular location">
    <subcellularLocation>
        <location evidence="1">Nucleus</location>
    </subcellularLocation>
</comment>
<evidence type="ECO:0000256" key="12">
    <source>
        <dbReference type="SAM" id="MobiDB-lite"/>
    </source>
</evidence>
<evidence type="ECO:0000256" key="3">
    <source>
        <dbReference type="ARBA" id="ARBA00022723"/>
    </source>
</evidence>
<keyword evidence="9" id="KW-0804">Transcription</keyword>
<dbReference type="PANTHER" id="PTHR24394:SF44">
    <property type="entry name" value="ZINC FINGER PROTEIN 271-LIKE"/>
    <property type="match status" value="1"/>
</dbReference>
<dbReference type="InterPro" id="IPR013087">
    <property type="entry name" value="Znf_C2H2_type"/>
</dbReference>
<feature type="domain" description="C2H2-type" evidence="13">
    <location>
        <begin position="230"/>
        <end position="257"/>
    </location>
</feature>
<feature type="domain" description="C2H2-type" evidence="13">
    <location>
        <begin position="258"/>
        <end position="285"/>
    </location>
</feature>
<keyword evidence="7" id="KW-0805">Transcription regulation</keyword>
<evidence type="ECO:0000256" key="9">
    <source>
        <dbReference type="ARBA" id="ARBA00023163"/>
    </source>
</evidence>
<keyword evidence="5 11" id="KW-0863">Zinc-finger</keyword>
<evidence type="ECO:0000256" key="6">
    <source>
        <dbReference type="ARBA" id="ARBA00022833"/>
    </source>
</evidence>
<evidence type="ECO:0000313" key="15">
    <source>
        <dbReference type="Proteomes" id="UP000326759"/>
    </source>
</evidence>
<dbReference type="AlphaFoldDB" id="A0A5N5SX95"/>
<dbReference type="SUPFAM" id="SSF57667">
    <property type="entry name" value="beta-beta-alpha zinc fingers"/>
    <property type="match status" value="3"/>
</dbReference>
<feature type="domain" description="C2H2-type" evidence="13">
    <location>
        <begin position="514"/>
        <end position="541"/>
    </location>
</feature>
<evidence type="ECO:0000256" key="7">
    <source>
        <dbReference type="ARBA" id="ARBA00023015"/>
    </source>
</evidence>
<feature type="domain" description="C2H2-type" evidence="13">
    <location>
        <begin position="286"/>
        <end position="313"/>
    </location>
</feature>
<feature type="region of interest" description="Disordered" evidence="12">
    <location>
        <begin position="154"/>
        <end position="179"/>
    </location>
</feature>
<dbReference type="GO" id="GO:0003677">
    <property type="term" value="F:DNA binding"/>
    <property type="evidence" value="ECO:0007669"/>
    <property type="project" value="UniProtKB-KW"/>
</dbReference>
<name>A0A5N5SX95_9CRUS</name>
<dbReference type="GO" id="GO:0008270">
    <property type="term" value="F:zinc ion binding"/>
    <property type="evidence" value="ECO:0007669"/>
    <property type="project" value="UniProtKB-KW"/>
</dbReference>
<keyword evidence="3" id="KW-0479">Metal-binding</keyword>
<dbReference type="FunFam" id="3.30.160.60:FF:000384">
    <property type="entry name" value="Zinc finger protein 550"/>
    <property type="match status" value="1"/>
</dbReference>
<dbReference type="EMBL" id="SEYY01019387">
    <property type="protein sequence ID" value="KAB7498299.1"/>
    <property type="molecule type" value="Genomic_DNA"/>
</dbReference>
<dbReference type="FunFam" id="3.30.160.60:FF:001480">
    <property type="entry name" value="Si:cabz01071911.3"/>
    <property type="match status" value="1"/>
</dbReference>
<feature type="region of interest" description="Disordered" evidence="12">
    <location>
        <begin position="447"/>
        <end position="482"/>
    </location>
</feature>
<evidence type="ECO:0000256" key="11">
    <source>
        <dbReference type="PROSITE-ProRule" id="PRU00042"/>
    </source>
</evidence>
<feature type="region of interest" description="Disordered" evidence="12">
    <location>
        <begin position="529"/>
        <end position="612"/>
    </location>
</feature>
<feature type="domain" description="C2H2-type" evidence="13">
    <location>
        <begin position="486"/>
        <end position="513"/>
    </location>
</feature>
<proteinExistence type="inferred from homology"/>
<feature type="compositionally biased region" description="Polar residues" evidence="12">
    <location>
        <begin position="538"/>
        <end position="605"/>
    </location>
</feature>
<dbReference type="PROSITE" id="PS50157">
    <property type="entry name" value="ZINC_FINGER_C2H2_2"/>
    <property type="match status" value="6"/>
</dbReference>
<evidence type="ECO:0000313" key="14">
    <source>
        <dbReference type="EMBL" id="KAB7498299.1"/>
    </source>
</evidence>
<evidence type="ECO:0000256" key="4">
    <source>
        <dbReference type="ARBA" id="ARBA00022737"/>
    </source>
</evidence>
<dbReference type="FunFam" id="3.30.160.60:FF:001498">
    <property type="entry name" value="Zinc finger protein 404"/>
    <property type="match status" value="1"/>
</dbReference>
<dbReference type="Proteomes" id="UP000326759">
    <property type="component" value="Unassembled WGS sequence"/>
</dbReference>
<dbReference type="OrthoDB" id="10072647at2759"/>
<feature type="compositionally biased region" description="Low complexity" evidence="12">
    <location>
        <begin position="350"/>
        <end position="367"/>
    </location>
</feature>
<sequence length="633" mass="68497">MNIFIFFLPFGIGHCPRRDDSEGAFTPPPRVASVGSVSHMDSRAEKGTDTTDFEPIIKIEIRGGIPGLNLGSEKDKNNVIQLHFNSPSEVLHYFSQRTVPQLDAFNLLANPELVRNINPELVRNHFLYVPSSQEGVRVSSNGFSGTSSVAQTTPLQGGSPIIVAGPNGGTKTVKQERRRGEVPPGTIIHRNVVLEALPNQFVCWICGMDLQKSLPFEEHMVDQHNVDKPYKCDDCGVTFKRKAHLDRHRRIHLPTRPYQCGICGKGFTRNEHVRRHAFTHSGEKPYNCPTCGKTFSRREHLSKHLLSHTKAGPHSPTQAGHPSQTPGEYDEYMYSPAESPNIQHPPPPSTLSLSLQPSTQHQQTQQQIHFSPHETPTSGGGVQSHPGLFHIPQINSQSSQNSISLNKQHRQNLQQGLTTTLLLQTTDQNGRIVTINQAGPAIPVSSTLAASSGGSGPIAHSFHSNAGSSSGGHGRQQSGEPVARPYQCGVCGKAFIRNEHLRRHVLTHSGEKPHVCSLCGKAFSRREHLSKHLRSHATKATGSTQQPSPSASVATHSALQGAPSTPVSITAPQVSMATPVASSGMQASSNNPPIAAHSQSVSHSMAPSHPTPVAHLPAGTHYLPMFGLLAEVV</sequence>
<feature type="region of interest" description="Disordered" evidence="12">
    <location>
        <begin position="301"/>
        <end position="385"/>
    </location>
</feature>
<evidence type="ECO:0000259" key="13">
    <source>
        <dbReference type="PROSITE" id="PS50157"/>
    </source>
</evidence>
<evidence type="ECO:0000256" key="5">
    <source>
        <dbReference type="ARBA" id="ARBA00022771"/>
    </source>
</evidence>
<keyword evidence="15" id="KW-1185">Reference proteome</keyword>
<dbReference type="Pfam" id="PF00096">
    <property type="entry name" value="zf-C2H2"/>
    <property type="match status" value="5"/>
</dbReference>
<evidence type="ECO:0000256" key="2">
    <source>
        <dbReference type="ARBA" id="ARBA00006991"/>
    </source>
</evidence>
<reference evidence="14 15" key="1">
    <citation type="journal article" date="2019" name="PLoS Biol.">
        <title>Sex chromosomes control vertical transmission of feminizing Wolbachia symbionts in an isopod.</title>
        <authorList>
            <person name="Becking T."/>
            <person name="Chebbi M.A."/>
            <person name="Giraud I."/>
            <person name="Moumen B."/>
            <person name="Laverre T."/>
            <person name="Caubet Y."/>
            <person name="Peccoud J."/>
            <person name="Gilbert C."/>
            <person name="Cordaux R."/>
        </authorList>
    </citation>
    <scope>NUCLEOTIDE SEQUENCE [LARGE SCALE GENOMIC DNA]</scope>
    <source>
        <strain evidence="14">ANa2</strain>
        <tissue evidence="14">Whole body excluding digestive tract and cuticle</tissue>
    </source>
</reference>
<dbReference type="GO" id="GO:0000981">
    <property type="term" value="F:DNA-binding transcription factor activity, RNA polymerase II-specific"/>
    <property type="evidence" value="ECO:0007669"/>
    <property type="project" value="TreeGrafter"/>
</dbReference>
<keyword evidence="8" id="KW-0238">DNA-binding</keyword>
<evidence type="ECO:0000256" key="10">
    <source>
        <dbReference type="ARBA" id="ARBA00023242"/>
    </source>
</evidence>
<evidence type="ECO:0000256" key="1">
    <source>
        <dbReference type="ARBA" id="ARBA00004123"/>
    </source>
</evidence>
<dbReference type="FunFam" id="3.30.160.60:FF:000744">
    <property type="entry name" value="zinc finger E-box-binding homeobox 1"/>
    <property type="match status" value="1"/>
</dbReference>
<gene>
    <name evidence="14" type="ORF">Anas_05419</name>
</gene>
<dbReference type="SMART" id="SM00355">
    <property type="entry name" value="ZnF_C2H2"/>
    <property type="match status" value="6"/>
</dbReference>
<organism evidence="14 15">
    <name type="scientific">Armadillidium nasatum</name>
    <dbReference type="NCBI Taxonomy" id="96803"/>
    <lineage>
        <taxon>Eukaryota</taxon>
        <taxon>Metazoa</taxon>
        <taxon>Ecdysozoa</taxon>
        <taxon>Arthropoda</taxon>
        <taxon>Crustacea</taxon>
        <taxon>Multicrustacea</taxon>
        <taxon>Malacostraca</taxon>
        <taxon>Eumalacostraca</taxon>
        <taxon>Peracarida</taxon>
        <taxon>Isopoda</taxon>
        <taxon>Oniscidea</taxon>
        <taxon>Crinocheta</taxon>
        <taxon>Armadillidiidae</taxon>
        <taxon>Armadillidium</taxon>
    </lineage>
</organism>
<feature type="domain" description="C2H2-type" evidence="13">
    <location>
        <begin position="201"/>
        <end position="229"/>
    </location>
</feature>
<comment type="similarity">
    <text evidence="2">Belongs to the krueppel C2H2-type zinc-finger protein family.</text>
</comment>
<dbReference type="FunFam" id="3.30.160.60:FF:000188">
    <property type="entry name" value="Zinc finger protein 787"/>
    <property type="match status" value="1"/>
</dbReference>
<keyword evidence="10" id="KW-0539">Nucleus</keyword>
<evidence type="ECO:0000256" key="8">
    <source>
        <dbReference type="ARBA" id="ARBA00023125"/>
    </source>
</evidence>
<keyword evidence="6" id="KW-0862">Zinc</keyword>
<comment type="caution">
    <text evidence="14">The sequence shown here is derived from an EMBL/GenBank/DDBJ whole genome shotgun (WGS) entry which is preliminary data.</text>
</comment>
<accession>A0A5N5SX95</accession>
<keyword evidence="4" id="KW-0677">Repeat</keyword>
<feature type="compositionally biased region" description="Polar residues" evidence="12">
    <location>
        <begin position="315"/>
        <end position="326"/>
    </location>
</feature>
<dbReference type="InterPro" id="IPR036236">
    <property type="entry name" value="Znf_C2H2_sf"/>
</dbReference>